<accession>A0A6V8LZM9</accession>
<dbReference type="PANTHER" id="PTHR35936">
    <property type="entry name" value="MEMBRANE-BOUND LYTIC MUREIN TRANSGLYCOSYLASE F"/>
    <property type="match status" value="1"/>
</dbReference>
<evidence type="ECO:0000313" key="5">
    <source>
        <dbReference type="Proteomes" id="UP000494245"/>
    </source>
</evidence>
<organism evidence="4 5">
    <name type="scientific">Fundidesulfovibrio magnetotacticus</name>
    <dbReference type="NCBI Taxonomy" id="2730080"/>
    <lineage>
        <taxon>Bacteria</taxon>
        <taxon>Pseudomonadati</taxon>
        <taxon>Thermodesulfobacteriota</taxon>
        <taxon>Desulfovibrionia</taxon>
        <taxon>Desulfovibrionales</taxon>
        <taxon>Desulfovibrionaceae</taxon>
        <taxon>Fundidesulfovibrio</taxon>
    </lineage>
</organism>
<evidence type="ECO:0000259" key="3">
    <source>
        <dbReference type="SMART" id="SM00062"/>
    </source>
</evidence>
<dbReference type="Pfam" id="PF00497">
    <property type="entry name" value="SBP_bac_3"/>
    <property type="match status" value="1"/>
</dbReference>
<reference evidence="4 5" key="2">
    <citation type="submission" date="2020-05" db="EMBL/GenBank/DDBJ databases">
        <title>Draft genome sequence of Desulfovibrio sp. strainFSS-1.</title>
        <authorList>
            <person name="Shimoshige H."/>
            <person name="Kobayashi H."/>
            <person name="Maekawa T."/>
        </authorList>
    </citation>
    <scope>NUCLEOTIDE SEQUENCE [LARGE SCALE GENOMIC DNA]</scope>
    <source>
        <strain evidence="4 5">SIID29052-01</strain>
    </source>
</reference>
<dbReference type="AlphaFoldDB" id="A0A6V8LZM9"/>
<feature type="region of interest" description="Disordered" evidence="2">
    <location>
        <begin position="11"/>
        <end position="40"/>
    </location>
</feature>
<keyword evidence="5" id="KW-1185">Reference proteome</keyword>
<dbReference type="SUPFAM" id="SSF53850">
    <property type="entry name" value="Periplasmic binding protein-like II"/>
    <property type="match status" value="1"/>
</dbReference>
<protein>
    <submittedName>
        <fullName evidence="4">Putative amino-acid-binding protein YxeM</fullName>
    </submittedName>
</protein>
<dbReference type="InterPro" id="IPR001638">
    <property type="entry name" value="Solute-binding_3/MltF_N"/>
</dbReference>
<dbReference type="EMBL" id="BLTE01000020">
    <property type="protein sequence ID" value="GFK95678.1"/>
    <property type="molecule type" value="Genomic_DNA"/>
</dbReference>
<feature type="domain" description="Solute-binding protein family 3/N-terminal" evidence="3">
    <location>
        <begin position="82"/>
        <end position="299"/>
    </location>
</feature>
<evidence type="ECO:0000313" key="4">
    <source>
        <dbReference type="EMBL" id="GFK95678.1"/>
    </source>
</evidence>
<keyword evidence="1" id="KW-0732">Signal</keyword>
<evidence type="ECO:0000256" key="2">
    <source>
        <dbReference type="SAM" id="MobiDB-lite"/>
    </source>
</evidence>
<proteinExistence type="predicted"/>
<dbReference type="PANTHER" id="PTHR35936:SF17">
    <property type="entry name" value="ARGININE-BINDING EXTRACELLULAR PROTEIN ARTP"/>
    <property type="match status" value="1"/>
</dbReference>
<dbReference type="Gene3D" id="3.40.190.10">
    <property type="entry name" value="Periplasmic binding protein-like II"/>
    <property type="match status" value="2"/>
</dbReference>
<dbReference type="SMART" id="SM00062">
    <property type="entry name" value="PBPb"/>
    <property type="match status" value="1"/>
</dbReference>
<sequence length="299" mass="31893">MPRALRVIGAVRNASRPSPEGGSGAPPRDGSPGQVPQWGQGAGRFPVRMLARGLLAALALALATLLGPTRLQAQHPAGVSGQLSLATLETYPWAWQEGNATPPEGFLPDVVRELERRTGVAVQVHLMPFARLTPELESGRQDCAVFAWNKAAGAFALRGQTVAVHPVGVLPARSVTLGSYADLKGLTVAVLRGLRFAEPFQSDASVRKDEDPDYKTSLNKLALGRVDGVAGSVPTIRAVARSLGMLRQLGEPLVLDTYEIVLQISRNSGRIALARRLDQALADMRADGTLARIESVYYP</sequence>
<reference evidence="4 5" key="1">
    <citation type="submission" date="2020-04" db="EMBL/GenBank/DDBJ databases">
        <authorList>
            <consortium name="Desulfovibrio sp. FSS-1 genome sequencing consortium"/>
            <person name="Shimoshige H."/>
            <person name="Kobayashi H."/>
            <person name="Maekawa T."/>
        </authorList>
    </citation>
    <scope>NUCLEOTIDE SEQUENCE [LARGE SCALE GENOMIC DNA]</scope>
    <source>
        <strain evidence="4 5">SIID29052-01</strain>
    </source>
</reference>
<gene>
    <name evidence="4" type="primary">yxeM_2</name>
    <name evidence="4" type="ORF">NNJEOMEG_03546</name>
</gene>
<evidence type="ECO:0000256" key="1">
    <source>
        <dbReference type="ARBA" id="ARBA00022729"/>
    </source>
</evidence>
<comment type="caution">
    <text evidence="4">The sequence shown here is derived from an EMBL/GenBank/DDBJ whole genome shotgun (WGS) entry which is preliminary data.</text>
</comment>
<dbReference type="Proteomes" id="UP000494245">
    <property type="component" value="Unassembled WGS sequence"/>
</dbReference>
<name>A0A6V8LZM9_9BACT</name>